<dbReference type="SUPFAM" id="SSF57701">
    <property type="entry name" value="Zn2/Cys6 DNA-binding domain"/>
    <property type="match status" value="1"/>
</dbReference>
<dbReference type="OrthoDB" id="39175at2759"/>
<dbReference type="VEuPathDB" id="AmoebaDB:FDP41_008099"/>
<accession>A0A6A5BH81</accession>
<comment type="caution">
    <text evidence="8">The sequence shown here is derived from an EMBL/GenBank/DDBJ whole genome shotgun (WGS) entry which is preliminary data.</text>
</comment>
<evidence type="ECO:0000256" key="2">
    <source>
        <dbReference type="ARBA" id="ARBA00022723"/>
    </source>
</evidence>
<feature type="domain" description="Zn(2)-C6 fungal-type" evidence="7">
    <location>
        <begin position="75"/>
        <end position="105"/>
    </location>
</feature>
<dbReference type="Gene3D" id="4.10.240.10">
    <property type="entry name" value="Zn(2)-C6 fungal-type DNA-binding domain"/>
    <property type="match status" value="1"/>
</dbReference>
<sequence length="1012" mass="115601">MPSRKHSSHKKHQEEDIPEEDDPELNNDEEYIPSHEEESEEEEENNNASYDVDQQDKTTLSGQVVEVLQMYSPIACRECRKGHRKCDKALPICSNCKRKGKECVYPQAKRNRKAKAPTRVLLTVSDDKKIQQEKNIEEETEQQHVVERKPQMEKKKSSTHHTKGLLHPHESKDAKHHKGTKHTHEDVESEEEEEEPAELFVHSELMHPRDEHQPSHKRIELTTKVQPEESPLEKLKTYTLKEVLIMHQEKLAKKEGISDERKLSLVRDFCLYDSLVSFYILTNEEVDNKKSDTMLKKFLLCTLYKTFNIGGHKHHHYHHHESTHPINHRPETAQKGIHKPHLMQEHLHKTYPHLHVSTSLYGSESETPTPLSISTPSPQLAHMIGYDSDHLQQIVQQIENDTHIPYYTINEIDLALMFCIQGAAFERIGYREISEEMFSQAKSILKKFYKYLKDSPSVPMTYSVFHLMVAFAYLAQHLCFHKPSLARSYIDVVSKYLVANILSKEDQQENLRIELPQHGWKTYRSSASWNSQEHVLHKLVANVHTLLFNHTPNNPSHSLLDMCELLAHLNEVHLSNVYSQFSLIFKFQKLTDGIDVTEFLIKTLKQKQSHNAKFDGLPKSPKSDEFLYEYSFLHIHEEDEQRIRGIGNETSLWIDNYLSIPCTMLKNKVDSKLSSALNAEPKITSKECFERLRLAKEFFLFGNSLIKSFVSAIGLNTSLLTALSIVECLAILISKLFDSDSLVCDDPTCTSEHSEESRFPKPNSSITVHSAYSIIDLTRNETFPYCSLIILPCIIKAVEVQLEELELLQSTALLNGVFGLYGSQDVLSSGLDDLPIAVGITEIPNHNIPRVKQYLRWGLDAINTLENMHGNVAKYDELKERVRKILSTEQGELKRSDSSQQIYFVPTYTVIPISSISDSVTSTSFNKSNNKMEQVVDSETPLLMEPSTPLMSLDLQLGSKDFNNSNNNNAVNQNIPSALAISNGNGNNHPMAVSSSTSSLMSDEVNPQENNE</sequence>
<feature type="region of interest" description="Disordered" evidence="6">
    <location>
        <begin position="134"/>
        <end position="195"/>
    </location>
</feature>
<proteinExistence type="predicted"/>
<dbReference type="GO" id="GO:0000981">
    <property type="term" value="F:DNA-binding transcription factor activity, RNA polymerase II-specific"/>
    <property type="evidence" value="ECO:0007669"/>
    <property type="project" value="InterPro"/>
</dbReference>
<evidence type="ECO:0000313" key="8">
    <source>
        <dbReference type="EMBL" id="KAF0973395.1"/>
    </source>
</evidence>
<dbReference type="RefSeq" id="XP_044558108.1">
    <property type="nucleotide sequence ID" value="XM_044711915.1"/>
</dbReference>
<feature type="region of interest" description="Disordered" evidence="6">
    <location>
        <begin position="980"/>
        <end position="1012"/>
    </location>
</feature>
<dbReference type="OMA" id="PIACREC"/>
<dbReference type="PANTHER" id="PTHR47338">
    <property type="entry name" value="ZN(II)2CYS6 TRANSCRIPTION FACTOR (EUROFUNG)-RELATED"/>
    <property type="match status" value="1"/>
</dbReference>
<dbReference type="InterPro" id="IPR050815">
    <property type="entry name" value="TF_fung"/>
</dbReference>
<dbReference type="PROSITE" id="PS00463">
    <property type="entry name" value="ZN2_CY6_FUNGAL_1"/>
    <property type="match status" value="1"/>
</dbReference>
<keyword evidence="2" id="KW-0479">Metal-binding</keyword>
<keyword evidence="3" id="KW-0805">Transcription regulation</keyword>
<feature type="compositionally biased region" description="Basic residues" evidence="6">
    <location>
        <begin position="157"/>
        <end position="166"/>
    </location>
</feature>
<gene>
    <name evidence="8" type="ORF">FDP41_008099</name>
</gene>
<name>A0A6A5BH81_NAEFO</name>
<protein>
    <recommendedName>
        <fullName evidence="7">Zn(2)-C6 fungal-type domain-containing protein</fullName>
    </recommendedName>
</protein>
<dbReference type="InterPro" id="IPR001138">
    <property type="entry name" value="Zn2Cys6_DnaBD"/>
</dbReference>
<feature type="compositionally biased region" description="Basic and acidic residues" evidence="6">
    <location>
        <begin position="134"/>
        <end position="156"/>
    </location>
</feature>
<evidence type="ECO:0000256" key="4">
    <source>
        <dbReference type="ARBA" id="ARBA00023163"/>
    </source>
</evidence>
<evidence type="ECO:0000256" key="6">
    <source>
        <dbReference type="SAM" id="MobiDB-lite"/>
    </source>
</evidence>
<evidence type="ECO:0000313" key="9">
    <source>
        <dbReference type="Proteomes" id="UP000444721"/>
    </source>
</evidence>
<dbReference type="GO" id="GO:0005634">
    <property type="term" value="C:nucleus"/>
    <property type="evidence" value="ECO:0007669"/>
    <property type="project" value="UniProtKB-SubCell"/>
</dbReference>
<dbReference type="Proteomes" id="UP000444721">
    <property type="component" value="Unassembled WGS sequence"/>
</dbReference>
<organism evidence="8 9">
    <name type="scientific">Naegleria fowleri</name>
    <name type="common">Brain eating amoeba</name>
    <dbReference type="NCBI Taxonomy" id="5763"/>
    <lineage>
        <taxon>Eukaryota</taxon>
        <taxon>Discoba</taxon>
        <taxon>Heterolobosea</taxon>
        <taxon>Tetramitia</taxon>
        <taxon>Eutetramitia</taxon>
        <taxon>Vahlkampfiidae</taxon>
        <taxon>Naegleria</taxon>
    </lineage>
</organism>
<dbReference type="GeneID" id="68115317"/>
<dbReference type="SMART" id="SM00066">
    <property type="entry name" value="GAL4"/>
    <property type="match status" value="1"/>
</dbReference>
<feature type="compositionally biased region" description="Basic residues" evidence="6">
    <location>
        <begin position="1"/>
        <end position="11"/>
    </location>
</feature>
<keyword evidence="4" id="KW-0804">Transcription</keyword>
<comment type="subcellular location">
    <subcellularLocation>
        <location evidence="1">Nucleus</location>
    </subcellularLocation>
</comment>
<evidence type="ECO:0000259" key="7">
    <source>
        <dbReference type="PROSITE" id="PS50048"/>
    </source>
</evidence>
<evidence type="ECO:0000256" key="1">
    <source>
        <dbReference type="ARBA" id="ARBA00004123"/>
    </source>
</evidence>
<reference evidence="8 9" key="1">
    <citation type="journal article" date="2019" name="Sci. Rep.">
        <title>Nanopore sequencing improves the draft genome of the human pathogenic amoeba Naegleria fowleri.</title>
        <authorList>
            <person name="Liechti N."/>
            <person name="Schurch N."/>
            <person name="Bruggmann R."/>
            <person name="Wittwer M."/>
        </authorList>
    </citation>
    <scope>NUCLEOTIDE SEQUENCE [LARGE SCALE GENOMIC DNA]</scope>
    <source>
        <strain evidence="8 9">ATCC 30894</strain>
    </source>
</reference>
<dbReference type="EMBL" id="VFQX01000060">
    <property type="protein sequence ID" value="KAF0973395.1"/>
    <property type="molecule type" value="Genomic_DNA"/>
</dbReference>
<evidence type="ECO:0000256" key="3">
    <source>
        <dbReference type="ARBA" id="ARBA00023015"/>
    </source>
</evidence>
<dbReference type="GO" id="GO:0008270">
    <property type="term" value="F:zinc ion binding"/>
    <property type="evidence" value="ECO:0007669"/>
    <property type="project" value="InterPro"/>
</dbReference>
<dbReference type="VEuPathDB" id="AmoebaDB:NfTy_092160"/>
<dbReference type="InterPro" id="IPR036864">
    <property type="entry name" value="Zn2-C6_fun-type_DNA-bd_sf"/>
</dbReference>
<dbReference type="PROSITE" id="PS50048">
    <property type="entry name" value="ZN2_CY6_FUNGAL_2"/>
    <property type="match status" value="1"/>
</dbReference>
<feature type="region of interest" description="Disordered" evidence="6">
    <location>
        <begin position="1"/>
        <end position="58"/>
    </location>
</feature>
<feature type="compositionally biased region" description="Acidic residues" evidence="6">
    <location>
        <begin position="16"/>
        <end position="45"/>
    </location>
</feature>
<keyword evidence="5" id="KW-0539">Nucleus</keyword>
<dbReference type="CDD" id="cd00067">
    <property type="entry name" value="GAL4"/>
    <property type="match status" value="1"/>
</dbReference>
<keyword evidence="9" id="KW-1185">Reference proteome</keyword>
<dbReference type="PANTHER" id="PTHR47338:SF5">
    <property type="entry name" value="ZN(II)2CYS6 TRANSCRIPTION FACTOR (EUROFUNG)"/>
    <property type="match status" value="1"/>
</dbReference>
<dbReference type="Pfam" id="PF00172">
    <property type="entry name" value="Zn_clus"/>
    <property type="match status" value="1"/>
</dbReference>
<dbReference type="VEuPathDB" id="AmoebaDB:NF0055280"/>
<dbReference type="AlphaFoldDB" id="A0A6A5BH81"/>
<evidence type="ECO:0000256" key="5">
    <source>
        <dbReference type="ARBA" id="ARBA00023242"/>
    </source>
</evidence>